<dbReference type="HOGENOM" id="CLU_1038886_0_0_1"/>
<protein>
    <submittedName>
        <fullName evidence="1">Uncharacterized protein</fullName>
    </submittedName>
</protein>
<evidence type="ECO:0000313" key="1">
    <source>
        <dbReference type="EMBL" id="KIJ30149.1"/>
    </source>
</evidence>
<sequence length="227" mass="26140">MQELLELAGDPKSGNGCDLFIRAIRYHPEDYEKEEIIHLDITRDAVPTENVPVYISVDIDSLIWKTHCLHLKASINIHMAPYIQPKPPINTHNRTYVNLLKPQTDIQQANNEYTTYDKFKVSSIPHIHFGHLQGEINVWIAFPRMTHKQQASPYFASQTPLLVQDCWFAFILQPAIKNIYGGGSKEYVNHSPQEYKARAAGKTETHLVDQIKLQELQDQIHKIICED</sequence>
<proteinExistence type="predicted"/>
<dbReference type="Proteomes" id="UP000054279">
    <property type="component" value="Unassembled WGS sequence"/>
</dbReference>
<dbReference type="EMBL" id="KN837268">
    <property type="protein sequence ID" value="KIJ30149.1"/>
    <property type="molecule type" value="Genomic_DNA"/>
</dbReference>
<organism evidence="1 2">
    <name type="scientific">Sphaerobolus stellatus (strain SS14)</name>
    <dbReference type="NCBI Taxonomy" id="990650"/>
    <lineage>
        <taxon>Eukaryota</taxon>
        <taxon>Fungi</taxon>
        <taxon>Dikarya</taxon>
        <taxon>Basidiomycota</taxon>
        <taxon>Agaricomycotina</taxon>
        <taxon>Agaricomycetes</taxon>
        <taxon>Phallomycetidae</taxon>
        <taxon>Geastrales</taxon>
        <taxon>Sphaerobolaceae</taxon>
        <taxon>Sphaerobolus</taxon>
    </lineage>
</organism>
<dbReference type="AlphaFoldDB" id="A0A0C9U732"/>
<accession>A0A0C9U732</accession>
<gene>
    <name evidence="1" type="ORF">M422DRAFT_268393</name>
</gene>
<keyword evidence="2" id="KW-1185">Reference proteome</keyword>
<evidence type="ECO:0000313" key="2">
    <source>
        <dbReference type="Proteomes" id="UP000054279"/>
    </source>
</evidence>
<reference evidence="1 2" key="1">
    <citation type="submission" date="2014-06" db="EMBL/GenBank/DDBJ databases">
        <title>Evolutionary Origins and Diversification of the Mycorrhizal Mutualists.</title>
        <authorList>
            <consortium name="DOE Joint Genome Institute"/>
            <consortium name="Mycorrhizal Genomics Consortium"/>
            <person name="Kohler A."/>
            <person name="Kuo A."/>
            <person name="Nagy L.G."/>
            <person name="Floudas D."/>
            <person name="Copeland A."/>
            <person name="Barry K.W."/>
            <person name="Cichocki N."/>
            <person name="Veneault-Fourrey C."/>
            <person name="LaButti K."/>
            <person name="Lindquist E.A."/>
            <person name="Lipzen A."/>
            <person name="Lundell T."/>
            <person name="Morin E."/>
            <person name="Murat C."/>
            <person name="Riley R."/>
            <person name="Ohm R."/>
            <person name="Sun H."/>
            <person name="Tunlid A."/>
            <person name="Henrissat B."/>
            <person name="Grigoriev I.V."/>
            <person name="Hibbett D.S."/>
            <person name="Martin F."/>
        </authorList>
    </citation>
    <scope>NUCLEOTIDE SEQUENCE [LARGE SCALE GENOMIC DNA]</scope>
    <source>
        <strain evidence="1 2">SS14</strain>
    </source>
</reference>
<name>A0A0C9U732_SPHS4</name>